<dbReference type="Gene3D" id="3.40.190.170">
    <property type="entry name" value="Bacterial extracellular solute-binding protein, family 7"/>
    <property type="match status" value="1"/>
</dbReference>
<keyword evidence="2" id="KW-0813">Transport</keyword>
<dbReference type="Proteomes" id="UP000037822">
    <property type="component" value="Unassembled WGS sequence"/>
</dbReference>
<dbReference type="PANTHER" id="PTHR33376">
    <property type="match status" value="1"/>
</dbReference>
<dbReference type="InterPro" id="IPR038404">
    <property type="entry name" value="TRAP_DctP_sf"/>
</dbReference>
<feature type="signal peptide" evidence="4">
    <location>
        <begin position="1"/>
        <end position="20"/>
    </location>
</feature>
<evidence type="ECO:0000256" key="2">
    <source>
        <dbReference type="ARBA" id="ARBA00022448"/>
    </source>
</evidence>
<dbReference type="PANTHER" id="PTHR33376:SF7">
    <property type="entry name" value="C4-DICARBOXYLATE-BINDING PROTEIN DCTB"/>
    <property type="match status" value="1"/>
</dbReference>
<organism evidence="5 6">
    <name type="scientific">Bosea vaviloviae</name>
    <dbReference type="NCBI Taxonomy" id="1526658"/>
    <lineage>
        <taxon>Bacteria</taxon>
        <taxon>Pseudomonadati</taxon>
        <taxon>Pseudomonadota</taxon>
        <taxon>Alphaproteobacteria</taxon>
        <taxon>Hyphomicrobiales</taxon>
        <taxon>Boseaceae</taxon>
        <taxon>Bosea</taxon>
    </lineage>
</organism>
<dbReference type="EMBL" id="LGSZ01000063">
    <property type="protein sequence ID" value="KPH76968.1"/>
    <property type="molecule type" value="Genomic_DNA"/>
</dbReference>
<keyword evidence="3 4" id="KW-0732">Signal</keyword>
<protein>
    <recommendedName>
        <fullName evidence="7">C4-dicarboxylate ABC transporter substrate-binding protein</fullName>
    </recommendedName>
</protein>
<dbReference type="Pfam" id="PF03480">
    <property type="entry name" value="DctP"/>
    <property type="match status" value="1"/>
</dbReference>
<dbReference type="AlphaFoldDB" id="A0A0N1F0T4"/>
<proteinExistence type="inferred from homology"/>
<gene>
    <name evidence="5" type="ORF">AE618_23045</name>
</gene>
<comment type="similarity">
    <text evidence="1">Belongs to the bacterial solute-binding protein 7 family.</text>
</comment>
<sequence>MKLKFTLVALTFAMAPQAFAQAVNYPQMNLRLAHFGPKVFVQSGIDQWWADEIKKRSGGKINIRIFWGGSAGQPLEILGLVGSGAVDFGAVPQAYFPNELPLIGAPNSVPYVFKTPKAAVAVSAGLVAENKAVQEELRRNKVKPLFFHPMNPYYPLCTKPVKVMADFKGLKIRSFGAYQPPMWDALGSVGVNVLPSDIYEGLQRGRLDCGFFSADLYKVTKLYEVAKHLSTAGVGPVATWPIWVNYDKWESSYPAEVKKLITEVSEEAAERSMRAIAEAEAEALDFLKKQGVAVVDFAEPDAYHAAIPDMREVWLKSMVSKGLGEQAKTVLDYWRAKQAEIE</sequence>
<evidence type="ECO:0000313" key="6">
    <source>
        <dbReference type="Proteomes" id="UP000037822"/>
    </source>
</evidence>
<accession>A0A0N1F0T4</accession>
<comment type="caution">
    <text evidence="5">The sequence shown here is derived from an EMBL/GenBank/DDBJ whole genome shotgun (WGS) entry which is preliminary data.</text>
</comment>
<dbReference type="NCBIfam" id="NF037995">
    <property type="entry name" value="TRAP_S1"/>
    <property type="match status" value="1"/>
</dbReference>
<reference evidence="5 6" key="1">
    <citation type="submission" date="2015-07" db="EMBL/GenBank/DDBJ databases">
        <title>Whole genome sequencing of Bosea vaviloviae isolated from cave pool.</title>
        <authorList>
            <person name="Tan N.E.H."/>
            <person name="Lee Y.P."/>
            <person name="Gan H.M."/>
            <person name="Barton H."/>
            <person name="Savka M.A."/>
        </authorList>
    </citation>
    <scope>NUCLEOTIDE SEQUENCE [LARGE SCALE GENOMIC DNA]</scope>
    <source>
        <strain evidence="5 6">SD260</strain>
    </source>
</reference>
<evidence type="ECO:0000256" key="1">
    <source>
        <dbReference type="ARBA" id="ARBA00009023"/>
    </source>
</evidence>
<evidence type="ECO:0000256" key="4">
    <source>
        <dbReference type="SAM" id="SignalP"/>
    </source>
</evidence>
<evidence type="ECO:0008006" key="7">
    <source>
        <dbReference type="Google" id="ProtNLM"/>
    </source>
</evidence>
<evidence type="ECO:0000256" key="3">
    <source>
        <dbReference type="ARBA" id="ARBA00022729"/>
    </source>
</evidence>
<evidence type="ECO:0000313" key="5">
    <source>
        <dbReference type="EMBL" id="KPH76968.1"/>
    </source>
</evidence>
<dbReference type="PATRIC" id="fig|1526658.3.peg.4719"/>
<feature type="chain" id="PRO_5005870789" description="C4-dicarboxylate ABC transporter substrate-binding protein" evidence="4">
    <location>
        <begin position="21"/>
        <end position="342"/>
    </location>
</feature>
<name>A0A0N1F0T4_9HYPH</name>
<dbReference type="InterPro" id="IPR018389">
    <property type="entry name" value="DctP_fam"/>
</dbReference>
<keyword evidence="6" id="KW-1185">Reference proteome</keyword>
<dbReference type="GO" id="GO:0055085">
    <property type="term" value="P:transmembrane transport"/>
    <property type="evidence" value="ECO:0007669"/>
    <property type="project" value="InterPro"/>
</dbReference>